<proteinExistence type="predicted"/>
<dbReference type="PANTHER" id="PTHR30160">
    <property type="entry name" value="TETRAACYLDISACCHARIDE 4'-KINASE-RELATED"/>
    <property type="match status" value="1"/>
</dbReference>
<dbReference type="GO" id="GO:0009244">
    <property type="term" value="P:lipopolysaccharide core region biosynthetic process"/>
    <property type="evidence" value="ECO:0007669"/>
    <property type="project" value="TreeGrafter"/>
</dbReference>
<evidence type="ECO:0000313" key="4">
    <source>
        <dbReference type="Proteomes" id="UP000008841"/>
    </source>
</evidence>
<dbReference type="CDD" id="cd03789">
    <property type="entry name" value="GT9_LPS_heptosyltransferase"/>
    <property type="match status" value="1"/>
</dbReference>
<gene>
    <name evidence="3" type="ordered locus">Clim_0281</name>
</gene>
<reference evidence="3 4" key="1">
    <citation type="submission" date="2008-05" db="EMBL/GenBank/DDBJ databases">
        <title>Complete sequence of Chlorobium limicola DSM 245.</title>
        <authorList>
            <consortium name="US DOE Joint Genome Institute"/>
            <person name="Lucas S."/>
            <person name="Copeland A."/>
            <person name="Lapidus A."/>
            <person name="Glavina del Rio T."/>
            <person name="Dalin E."/>
            <person name="Tice H."/>
            <person name="Bruce D."/>
            <person name="Goodwin L."/>
            <person name="Pitluck S."/>
            <person name="Schmutz J."/>
            <person name="Larimer F."/>
            <person name="Land M."/>
            <person name="Hauser L."/>
            <person name="Kyrpides N."/>
            <person name="Ovchinnikova G."/>
            <person name="Zhao F."/>
            <person name="Li T."/>
            <person name="Liu Z."/>
            <person name="Overmann J."/>
            <person name="Bryant D.A."/>
            <person name="Richardson P."/>
        </authorList>
    </citation>
    <scope>NUCLEOTIDE SEQUENCE [LARGE SCALE GENOMIC DNA]</scope>
    <source>
        <strain evidence="4">DSM 245 / NBRC 103803 / 6330</strain>
    </source>
</reference>
<dbReference type="STRING" id="290315.Clim_0281"/>
<keyword evidence="1" id="KW-0328">Glycosyltransferase</keyword>
<evidence type="ECO:0000313" key="3">
    <source>
        <dbReference type="EMBL" id="ACD89375.1"/>
    </source>
</evidence>
<dbReference type="RefSeq" id="WP_012465256.1">
    <property type="nucleotide sequence ID" value="NC_010803.1"/>
</dbReference>
<keyword evidence="2 3" id="KW-0808">Transferase</keyword>
<dbReference type="InterPro" id="IPR002201">
    <property type="entry name" value="Glyco_trans_9"/>
</dbReference>
<dbReference type="SUPFAM" id="SSF53756">
    <property type="entry name" value="UDP-Glycosyltransferase/glycogen phosphorylase"/>
    <property type="match status" value="1"/>
</dbReference>
<sequence length="348" mass="39633">MSEKDWKKQRRFRQGFASLLQKILKKPLQQTPYTGPLHSVVILAQEKYGDAILLTPLLKQLKQQFPAIAIHVVTFSKATYEFFRSDRHIDTLHCTKGNVWNYYRQMLTKRFDLLFNTKDHPSTSFILQSIIIRAYRKAGIDCEYHRGIYDYLVDLDFHTQIALKNCGLLSILGKPVLSDMCRPYIPPMPVSPAILQFITSLSDRPCIGINISAGGATRYWTEENWLKLTRAFPERQFLVLSAPTEREQKARLERHCPNIIPSPETANLYETNLIVGKTVLLVTPDTAMVHVASCSGIPVIGLYGIAAQDQSRFRPFLVTHRMLISPTALVKDITAEHVIVELNLLLGK</sequence>
<dbReference type="OrthoDB" id="9797795at2"/>
<dbReference type="KEGG" id="cli:Clim_0281"/>
<dbReference type="GO" id="GO:0008713">
    <property type="term" value="F:ADP-heptose-lipopolysaccharide heptosyltransferase activity"/>
    <property type="evidence" value="ECO:0007669"/>
    <property type="project" value="TreeGrafter"/>
</dbReference>
<evidence type="ECO:0000256" key="2">
    <source>
        <dbReference type="ARBA" id="ARBA00022679"/>
    </source>
</evidence>
<dbReference type="GO" id="GO:0005829">
    <property type="term" value="C:cytosol"/>
    <property type="evidence" value="ECO:0007669"/>
    <property type="project" value="TreeGrafter"/>
</dbReference>
<dbReference type="Pfam" id="PF01075">
    <property type="entry name" value="Glyco_transf_9"/>
    <property type="match status" value="1"/>
</dbReference>
<organism evidence="3 4">
    <name type="scientific">Chlorobium limicola (strain DSM 245 / NBRC 103803 / 6330)</name>
    <dbReference type="NCBI Taxonomy" id="290315"/>
    <lineage>
        <taxon>Bacteria</taxon>
        <taxon>Pseudomonadati</taxon>
        <taxon>Chlorobiota</taxon>
        <taxon>Chlorobiia</taxon>
        <taxon>Chlorobiales</taxon>
        <taxon>Chlorobiaceae</taxon>
        <taxon>Chlorobium/Pelodictyon group</taxon>
        <taxon>Chlorobium</taxon>
    </lineage>
</organism>
<protein>
    <submittedName>
        <fullName evidence="3">Glycosyl transferase family 9</fullName>
    </submittedName>
</protein>
<dbReference type="CAZy" id="GT9">
    <property type="family name" value="Glycosyltransferase Family 9"/>
</dbReference>
<evidence type="ECO:0000256" key="1">
    <source>
        <dbReference type="ARBA" id="ARBA00022676"/>
    </source>
</evidence>
<dbReference type="InterPro" id="IPR051199">
    <property type="entry name" value="LPS_LOS_Heptosyltrfase"/>
</dbReference>
<dbReference type="eggNOG" id="COG0859">
    <property type="taxonomic scope" value="Bacteria"/>
</dbReference>
<dbReference type="AlphaFoldDB" id="B3EF92"/>
<name>B3EF92_CHLL2</name>
<dbReference type="Proteomes" id="UP000008841">
    <property type="component" value="Chromosome"/>
</dbReference>
<accession>B3EF92</accession>
<dbReference type="EMBL" id="CP001097">
    <property type="protein sequence ID" value="ACD89375.1"/>
    <property type="molecule type" value="Genomic_DNA"/>
</dbReference>
<dbReference type="Gene3D" id="3.40.50.2000">
    <property type="entry name" value="Glycogen Phosphorylase B"/>
    <property type="match status" value="2"/>
</dbReference>
<dbReference type="HOGENOM" id="CLU_048538_0_0_10"/>